<dbReference type="Pfam" id="PF13440">
    <property type="entry name" value="Polysacc_synt_3"/>
    <property type="match status" value="1"/>
</dbReference>
<evidence type="ECO:0000256" key="2">
    <source>
        <dbReference type="ARBA" id="ARBA00007430"/>
    </source>
</evidence>
<dbReference type="InterPro" id="IPR050833">
    <property type="entry name" value="Poly_Biosynth_Transport"/>
</dbReference>
<organism evidence="8 9">
    <name type="scientific">Larsenimonas suaedae</name>
    <dbReference type="NCBI Taxonomy" id="1851019"/>
    <lineage>
        <taxon>Bacteria</taxon>
        <taxon>Pseudomonadati</taxon>
        <taxon>Pseudomonadota</taxon>
        <taxon>Gammaproteobacteria</taxon>
        <taxon>Oceanospirillales</taxon>
        <taxon>Halomonadaceae</taxon>
        <taxon>Larsenimonas</taxon>
    </lineage>
</organism>
<keyword evidence="6 7" id="KW-0472">Membrane</keyword>
<dbReference type="PANTHER" id="PTHR30250">
    <property type="entry name" value="PST FAMILY PREDICTED COLANIC ACID TRANSPORTER"/>
    <property type="match status" value="1"/>
</dbReference>
<comment type="caution">
    <text evidence="8">The sequence shown here is derived from an EMBL/GenBank/DDBJ whole genome shotgun (WGS) entry which is preliminary data.</text>
</comment>
<evidence type="ECO:0000256" key="5">
    <source>
        <dbReference type="ARBA" id="ARBA00022989"/>
    </source>
</evidence>
<protein>
    <submittedName>
        <fullName evidence="8">Oligosaccharide flippase family protein</fullName>
    </submittedName>
</protein>
<accession>A0ABU1GWF0</accession>
<keyword evidence="9" id="KW-1185">Reference proteome</keyword>
<keyword evidence="3" id="KW-1003">Cell membrane</keyword>
<feature type="transmembrane region" description="Helical" evidence="7">
    <location>
        <begin position="303"/>
        <end position="323"/>
    </location>
</feature>
<keyword evidence="4 7" id="KW-0812">Transmembrane</keyword>
<feature type="transmembrane region" description="Helical" evidence="7">
    <location>
        <begin position="168"/>
        <end position="188"/>
    </location>
</feature>
<feature type="transmembrane region" description="Helical" evidence="7">
    <location>
        <begin position="98"/>
        <end position="119"/>
    </location>
</feature>
<feature type="transmembrane region" description="Helical" evidence="7">
    <location>
        <begin position="398"/>
        <end position="414"/>
    </location>
</feature>
<sequence>MPNTLKPKALLNRLRTEKPSFGRNMLWMALTQGVHRIARLGATLIAARLLMPEAFGIAAIVLTVHELVNAITHSAFVPALVQARDDAFDMLCNHAHRLNWLLCILLMGLQCAIGYGVSLAYNDPILFPAIAVLSLSFLCLPPATIHAAKVLRENRLNVVARAEMGQSLGEAVLIIVFAVAGFGFWALVLPKLLTAPYWTYVYRRATSWTPTPPNHWRIPPALTRFSGPMIGNEVVFALRNHMDYLLIGFFLSLDVLGVYYFAFNAGLGLSLGLLRAYSTALFPHLCATSEAQKGDSMLRGMRLFARFAVPVILAQCLLAPWYVPILFGERWVELGALPILILICLSALPRIVLDTCSQGLRAAGVPGIDLKLQLLTTVLFGVGMMAGLPWGIQGVATGILIGTTLAALPAYALTHRRLAPTTPEVLSP</sequence>
<evidence type="ECO:0000256" key="1">
    <source>
        <dbReference type="ARBA" id="ARBA00004651"/>
    </source>
</evidence>
<comment type="subcellular location">
    <subcellularLocation>
        <location evidence="1">Cell membrane</location>
        <topology evidence="1">Multi-pass membrane protein</topology>
    </subcellularLocation>
</comment>
<evidence type="ECO:0000313" key="8">
    <source>
        <dbReference type="EMBL" id="MDR5895877.1"/>
    </source>
</evidence>
<keyword evidence="5 7" id="KW-1133">Transmembrane helix</keyword>
<evidence type="ECO:0000256" key="7">
    <source>
        <dbReference type="SAM" id="Phobius"/>
    </source>
</evidence>
<feature type="transmembrane region" description="Helical" evidence="7">
    <location>
        <begin position="335"/>
        <end position="353"/>
    </location>
</feature>
<name>A0ABU1GWF0_9GAMM</name>
<comment type="similarity">
    <text evidence="2">Belongs to the polysaccharide synthase family.</text>
</comment>
<evidence type="ECO:0000256" key="6">
    <source>
        <dbReference type="ARBA" id="ARBA00023136"/>
    </source>
</evidence>
<dbReference type="RefSeq" id="WP_251589768.1">
    <property type="nucleotide sequence ID" value="NZ_JAMLJI010000001.1"/>
</dbReference>
<dbReference type="EMBL" id="JARWAO010000003">
    <property type="protein sequence ID" value="MDR5895877.1"/>
    <property type="molecule type" value="Genomic_DNA"/>
</dbReference>
<dbReference type="Proteomes" id="UP001269375">
    <property type="component" value="Unassembled WGS sequence"/>
</dbReference>
<reference evidence="8 9" key="1">
    <citation type="submission" date="2023-04" db="EMBL/GenBank/DDBJ databases">
        <title>A long-awaited taxogenomic arrangement of the family Halomonadaceae.</title>
        <authorList>
            <person name="De La Haba R."/>
            <person name="Chuvochina M."/>
            <person name="Wittouck S."/>
            <person name="Arahal D.R."/>
            <person name="Sanchez-Porro C."/>
            <person name="Hugenholtz P."/>
            <person name="Ventosa A."/>
        </authorList>
    </citation>
    <scope>NUCLEOTIDE SEQUENCE [LARGE SCALE GENOMIC DNA]</scope>
    <source>
        <strain evidence="8 9">DSM 22428</strain>
    </source>
</reference>
<evidence type="ECO:0000256" key="4">
    <source>
        <dbReference type="ARBA" id="ARBA00022692"/>
    </source>
</evidence>
<evidence type="ECO:0000256" key="3">
    <source>
        <dbReference type="ARBA" id="ARBA00022475"/>
    </source>
</evidence>
<gene>
    <name evidence="8" type="ORF">QC825_07310</name>
</gene>
<feature type="transmembrane region" description="Helical" evidence="7">
    <location>
        <begin position="244"/>
        <end position="263"/>
    </location>
</feature>
<proteinExistence type="inferred from homology"/>
<evidence type="ECO:0000313" key="9">
    <source>
        <dbReference type="Proteomes" id="UP001269375"/>
    </source>
</evidence>
<dbReference type="PANTHER" id="PTHR30250:SF10">
    <property type="entry name" value="LIPOPOLYSACCHARIDE BIOSYNTHESIS PROTEIN WZXC"/>
    <property type="match status" value="1"/>
</dbReference>
<feature type="transmembrane region" description="Helical" evidence="7">
    <location>
        <begin position="125"/>
        <end position="148"/>
    </location>
</feature>